<evidence type="ECO:0000256" key="3">
    <source>
        <dbReference type="ARBA" id="ARBA00021495"/>
    </source>
</evidence>
<dbReference type="PRINTS" id="PR00344">
    <property type="entry name" value="BCTRLSENSOR"/>
</dbReference>
<dbReference type="SMART" id="SM00260">
    <property type="entry name" value="CheW"/>
    <property type="match status" value="1"/>
</dbReference>
<dbReference type="SMART" id="SM00448">
    <property type="entry name" value="REC"/>
    <property type="match status" value="1"/>
</dbReference>
<dbReference type="PANTHER" id="PTHR43395:SF8">
    <property type="entry name" value="HISTIDINE KINASE"/>
    <property type="match status" value="1"/>
</dbReference>
<evidence type="ECO:0000256" key="8">
    <source>
        <dbReference type="ARBA" id="ARBA00035100"/>
    </source>
</evidence>
<dbReference type="InterPro" id="IPR036890">
    <property type="entry name" value="HATPase_C_sf"/>
</dbReference>
<dbReference type="PROSITE" id="PS50109">
    <property type="entry name" value="HIS_KIN"/>
    <property type="match status" value="1"/>
</dbReference>
<feature type="modified residue" description="4-aspartylphosphate" evidence="10">
    <location>
        <position position="1779"/>
    </location>
</feature>
<dbReference type="Gene3D" id="3.40.50.2300">
    <property type="match status" value="1"/>
</dbReference>
<evidence type="ECO:0000259" key="12">
    <source>
        <dbReference type="PROSITE" id="PS50109"/>
    </source>
</evidence>
<dbReference type="InterPro" id="IPR051315">
    <property type="entry name" value="Bact_Chemotaxis_CheA"/>
</dbReference>
<dbReference type="InterPro" id="IPR037006">
    <property type="entry name" value="CheA-like_homodim_sf"/>
</dbReference>
<keyword evidence="4 10" id="KW-0597">Phosphoprotein</keyword>
<evidence type="ECO:0000259" key="13">
    <source>
        <dbReference type="PROSITE" id="PS50110"/>
    </source>
</evidence>
<evidence type="ECO:0000256" key="11">
    <source>
        <dbReference type="SAM" id="Coils"/>
    </source>
</evidence>
<dbReference type="InterPro" id="IPR008207">
    <property type="entry name" value="Sig_transdc_His_kin_Hpt_dom"/>
</dbReference>
<feature type="modified residue" description="Phosphohistidine" evidence="9">
    <location>
        <position position="521"/>
    </location>
</feature>
<evidence type="ECO:0000313" key="16">
    <source>
        <dbReference type="EMBL" id="QDA56791.1"/>
    </source>
</evidence>
<evidence type="ECO:0000256" key="5">
    <source>
        <dbReference type="ARBA" id="ARBA00022679"/>
    </source>
</evidence>
<evidence type="ECO:0000256" key="7">
    <source>
        <dbReference type="ARBA" id="ARBA00023012"/>
    </source>
</evidence>
<dbReference type="PANTHER" id="PTHR43395">
    <property type="entry name" value="SENSOR HISTIDINE KINASE CHEA"/>
    <property type="match status" value="1"/>
</dbReference>
<evidence type="ECO:0000256" key="4">
    <source>
        <dbReference type="ARBA" id="ARBA00022553"/>
    </source>
</evidence>
<dbReference type="RefSeq" id="WP_139715843.1">
    <property type="nucleotide sequence ID" value="NZ_CP040871.1"/>
</dbReference>
<dbReference type="SUPFAM" id="SSF47226">
    <property type="entry name" value="Histidine-containing phosphotransfer domain, HPT domain"/>
    <property type="match status" value="5"/>
</dbReference>
<keyword evidence="6" id="KW-0418">Kinase</keyword>
<dbReference type="SMART" id="SM00387">
    <property type="entry name" value="HATPase_c"/>
    <property type="match status" value="1"/>
</dbReference>
<dbReference type="Gene3D" id="3.30.565.10">
    <property type="entry name" value="Histidine kinase-like ATPase, C-terminal domain"/>
    <property type="match status" value="1"/>
</dbReference>
<dbReference type="InterPro" id="IPR005467">
    <property type="entry name" value="His_kinase_dom"/>
</dbReference>
<dbReference type="PROSITE" id="PS50110">
    <property type="entry name" value="RESPONSE_REGULATORY"/>
    <property type="match status" value="1"/>
</dbReference>
<keyword evidence="11" id="KW-0175">Coiled coil</keyword>
<evidence type="ECO:0000259" key="14">
    <source>
        <dbReference type="PROSITE" id="PS50851"/>
    </source>
</evidence>
<comment type="function">
    <text evidence="8">Involved in the transmission of sensory signals from the chemoreceptors to the flagellar motors. CheA is autophosphorylated; it can transfer its phosphate group to either CheB or CheY.</text>
</comment>
<evidence type="ECO:0000256" key="10">
    <source>
        <dbReference type="PROSITE-ProRule" id="PRU00169"/>
    </source>
</evidence>
<name>A0A5B7ZNP4_9GAMM</name>
<dbReference type="SMART" id="SM01231">
    <property type="entry name" value="H-kinase_dim"/>
    <property type="match status" value="1"/>
</dbReference>
<feature type="domain" description="Histidine kinase" evidence="12">
    <location>
        <begin position="1323"/>
        <end position="1575"/>
    </location>
</feature>
<dbReference type="PROSITE" id="PS50851">
    <property type="entry name" value="CHEW"/>
    <property type="match status" value="1"/>
</dbReference>
<dbReference type="InterPro" id="IPR036061">
    <property type="entry name" value="CheW-like_dom_sf"/>
</dbReference>
<keyword evidence="17" id="KW-1185">Reference proteome</keyword>
<dbReference type="Proteomes" id="UP000308149">
    <property type="component" value="Chromosome"/>
</dbReference>
<evidence type="ECO:0000256" key="6">
    <source>
        <dbReference type="ARBA" id="ARBA00022777"/>
    </source>
</evidence>
<evidence type="ECO:0000256" key="2">
    <source>
        <dbReference type="ARBA" id="ARBA00012438"/>
    </source>
</evidence>
<dbReference type="GO" id="GO:0000155">
    <property type="term" value="F:phosphorelay sensor kinase activity"/>
    <property type="evidence" value="ECO:0007669"/>
    <property type="project" value="InterPro"/>
</dbReference>
<dbReference type="InterPro" id="IPR001789">
    <property type="entry name" value="Sig_transdc_resp-reg_receiver"/>
</dbReference>
<dbReference type="Pfam" id="PF01584">
    <property type="entry name" value="CheW"/>
    <property type="match status" value="1"/>
</dbReference>
<protein>
    <recommendedName>
        <fullName evidence="3">Chemotaxis protein CheA</fullName>
        <ecNumber evidence="2">2.7.13.3</ecNumber>
    </recommendedName>
</protein>
<dbReference type="SMART" id="SM00073">
    <property type="entry name" value="HPT"/>
    <property type="match status" value="2"/>
</dbReference>
<feature type="modified residue" description="Phosphohistidine" evidence="9">
    <location>
        <position position="1123"/>
    </location>
</feature>
<dbReference type="InterPro" id="IPR004358">
    <property type="entry name" value="Sig_transdc_His_kin-like_C"/>
</dbReference>
<dbReference type="FunFam" id="3.30.565.10:FF:000016">
    <property type="entry name" value="Chemotaxis protein CheA, putative"/>
    <property type="match status" value="1"/>
</dbReference>
<feature type="domain" description="HPt" evidence="15">
    <location>
        <begin position="1076"/>
        <end position="1180"/>
    </location>
</feature>
<dbReference type="InterPro" id="IPR004105">
    <property type="entry name" value="CheA-like_dim"/>
</dbReference>
<evidence type="ECO:0000259" key="15">
    <source>
        <dbReference type="PROSITE" id="PS50894"/>
    </source>
</evidence>
<dbReference type="Gene3D" id="1.20.120.160">
    <property type="entry name" value="HPT domain"/>
    <property type="match status" value="4"/>
</dbReference>
<gene>
    <name evidence="16" type="ORF">FHQ07_05395</name>
</gene>
<dbReference type="OrthoDB" id="9803176at2"/>
<dbReference type="InterPro" id="IPR036641">
    <property type="entry name" value="HPT_dom_sf"/>
</dbReference>
<evidence type="ECO:0000256" key="1">
    <source>
        <dbReference type="ARBA" id="ARBA00000085"/>
    </source>
</evidence>
<sequence length="1857" mass="199374">MTTALRDAIDHTALGWVKPEIDETLRQARLEIEAFAESPDDGERMRACAGYLHQVQGTLRMLELHAPAMVADEMEQLAGALRGGTTANRDEACAALMRGVVQLPDYLERLQGGHRDIPIVLLPLLNDLRSARGEAALSQDALPSLLQEPTEAELEHARGSLAGRNRALLDTVSAALKEDLLRVKDALDLHLRAGLSNPAELQPQAEALDRIGDTLGMIGLKSAEGVIQEQRSVLQGIASGARPPSESELLEVASALIYIDHSLDDQVTRLGQGDAVGGDDLLTQESRKVMGVLAREAAANFAEVRNAFVAFVETDWDHAALESVPRLLGEVGGAMRVLQLPEPAGYLEALRRYSHVELIGRKLVPGGRQLDTLADALAGMEYYLESLRDPLGQRLDLLEKTRGSLELLGYWPLPDAAEVEGAAQAEAEEAVAEVADVAEVAEPAAPVEAAVAEPVVVAVQAGAPALVAGFDNAGEEIDDEIREIFLEEFQEEIANLDALLPAWRLQPEDMDRMLPIRRVFHTLKGSGRLVGARTLGDFSWHVENMLNQVRDGKRPASHAVVAFVGQVREVLPQLHAALSGEAAVSVDLAAMQAVADRLAAGEDVLLGAAGDAAPAEAEAPAVEEAPAPAPAADTVAVQVDPVLLDILGAEVGGHLETVDAWLAQANAGDGSVNDGLLRAIHTLNGAFAMTEVPSVTAFTSPAEGYVKRLLAAGVPADADGVAAIGAVADAVRASTLALQQTPAQVPLYAALAATVAGLRDAQPEISLPFVSPAQLEAERLAAEEEEARQEAERLAAEQAEAERLAAEQAEAERLAAERAEAERLAAEEAARQETERLAEEEMARQEAARLADEEVTRLEAERLAAERAEAERVAAERLAAERLADAAAEAERAEAARIAAERAEAERLEAERIAAERAEAERQEAERLAAEEAARLEAERLEAERIAAEEAEAARIAAEQAEAERLEAERIAAEEAEAARLAAEQAEAERLEAERLAAERAEADRLEAERIAAARAEAERVEAVRLAAAKAEAERLEAERRAAEAAAAAKAREQAALAALLASATSAEDPDEALDMDGLDAELVDIFVEEGGDLLDHSDGLLAQLRSASEDRETMVGLQRDLHTLKGGARMAGIMPVGELGHAMETLLEAVVANRAELGKDGVPLLERGFDRLHGMITRVAARRAVGMPVGLIDEFNARAEAPLPVAAEAADDGLRFVPKPAEKIELKPLSAPIMAEGFGDDEDIGVRAPQEQVRIRADLLDRLVNYAGEVAIYRSRLEQQLGAFRGTAAEMEQTNIRLRDQLRRLDAETEAQIIARYQRAGDEGEESFDPLELDRFSTLQQLSRGLAESAADLQALHGSMEDLTRQYETLLLQQSRVSSELQEGLMRTRMVPFDALVPRLRRVIRQAAGETGKQAQLKLEGAQGELDRNVLERMTAPLEHMLRNAIAHGLETPDARRKAGKGEEGSIRVAVRREGSEVVLQVGDDGGGLNREAIRARAIERGLIKPDAVLGDSDLDVLILEPGFSTAESVSRLAGRGVGMDVVASEVRQLGGSLDIASRPGEGTTFTLRLPQTLAVTQAVFVKIGDVQYAVPIASVRGVGRISREDMAKPDAAYRYGGEDYALHDLGNLVGASATAKAEGQLQMPLLLVRSGELRAAVAIDQVLGNREIVVKSGGPQLASVPGIFGATIMGDGSVVVILDIAPLVRRRAAMPQDVVAEPQVVEQRRVPLVMVVDDSITMRKVTGRVLERHNYEVATAKDGLDALERMADVIPDLMLLDIEMPRMDGFELATAMKADPRMRDVPIIMITSRTGEKHRQRAMDLGVQRYLGKPYQEVELMRNVFELLGVERAGDGSAS</sequence>
<dbReference type="KEGG" id="thes:FHQ07_05395"/>
<dbReference type="Pfam" id="PF02518">
    <property type="entry name" value="HATPase_c"/>
    <property type="match status" value="1"/>
</dbReference>
<feature type="domain" description="Response regulatory" evidence="13">
    <location>
        <begin position="1730"/>
        <end position="1846"/>
    </location>
</feature>
<dbReference type="Pfam" id="PF01627">
    <property type="entry name" value="Hpt"/>
    <property type="match status" value="3"/>
</dbReference>
<dbReference type="EC" id="2.7.13.3" evidence="2"/>
<dbReference type="SUPFAM" id="SSF55874">
    <property type="entry name" value="ATPase domain of HSP90 chaperone/DNA topoisomerase II/histidine kinase"/>
    <property type="match status" value="1"/>
</dbReference>
<comment type="catalytic activity">
    <reaction evidence="1">
        <text>ATP + protein L-histidine = ADP + protein N-phospho-L-histidine.</text>
        <dbReference type="EC" id="2.7.13.3"/>
    </reaction>
</comment>
<dbReference type="Gene3D" id="2.30.30.40">
    <property type="entry name" value="SH3 Domains"/>
    <property type="match status" value="1"/>
</dbReference>
<feature type="domain" description="HPt" evidence="15">
    <location>
        <begin position="474"/>
        <end position="581"/>
    </location>
</feature>
<reference evidence="16 17" key="1">
    <citation type="submission" date="2019-06" db="EMBL/GenBank/DDBJ databases">
        <title>Thermomonas aquatica sp. nov., isolated from an industrial wastewater treatment plant.</title>
        <authorList>
            <person name="Jeon J.H."/>
            <person name="Park D.-S."/>
        </authorList>
    </citation>
    <scope>NUCLEOTIDE SEQUENCE [LARGE SCALE GENOMIC DNA]</scope>
    <source>
        <strain evidence="16 17">SY21</strain>
    </source>
</reference>
<dbReference type="GO" id="GO:0006935">
    <property type="term" value="P:chemotaxis"/>
    <property type="evidence" value="ECO:0007669"/>
    <property type="project" value="InterPro"/>
</dbReference>
<dbReference type="SUPFAM" id="SSF50341">
    <property type="entry name" value="CheW-like"/>
    <property type="match status" value="1"/>
</dbReference>
<feature type="coiled-coil region" evidence="11">
    <location>
        <begin position="773"/>
        <end position="1053"/>
    </location>
</feature>
<evidence type="ECO:0000313" key="17">
    <source>
        <dbReference type="Proteomes" id="UP000308149"/>
    </source>
</evidence>
<dbReference type="InterPro" id="IPR002545">
    <property type="entry name" value="CheW-lke_dom"/>
</dbReference>
<organism evidence="16 17">
    <name type="scientific">Thermomonas aquatica</name>
    <dbReference type="NCBI Taxonomy" id="2202149"/>
    <lineage>
        <taxon>Bacteria</taxon>
        <taxon>Pseudomonadati</taxon>
        <taxon>Pseudomonadota</taxon>
        <taxon>Gammaproteobacteria</taxon>
        <taxon>Lysobacterales</taxon>
        <taxon>Lysobacteraceae</taxon>
        <taxon>Thermomonas</taxon>
    </lineage>
</organism>
<keyword evidence="7" id="KW-0902">Two-component regulatory system</keyword>
<dbReference type="EMBL" id="CP040871">
    <property type="protein sequence ID" value="QDA56791.1"/>
    <property type="molecule type" value="Genomic_DNA"/>
</dbReference>
<dbReference type="CDD" id="cd00088">
    <property type="entry name" value="HPT"/>
    <property type="match status" value="2"/>
</dbReference>
<keyword evidence="5" id="KW-0808">Transferase</keyword>
<proteinExistence type="predicted"/>
<dbReference type="Pfam" id="PF00072">
    <property type="entry name" value="Response_reg"/>
    <property type="match status" value="1"/>
</dbReference>
<dbReference type="InterPro" id="IPR011006">
    <property type="entry name" value="CheY-like_superfamily"/>
</dbReference>
<dbReference type="GO" id="GO:0005737">
    <property type="term" value="C:cytoplasm"/>
    <property type="evidence" value="ECO:0007669"/>
    <property type="project" value="InterPro"/>
</dbReference>
<accession>A0A5B7ZNP4</accession>
<dbReference type="SUPFAM" id="SSF52172">
    <property type="entry name" value="CheY-like"/>
    <property type="match status" value="1"/>
</dbReference>
<dbReference type="Gene3D" id="1.10.287.560">
    <property type="entry name" value="Histidine kinase CheA-like, homodimeric domain"/>
    <property type="match status" value="1"/>
</dbReference>
<evidence type="ECO:0000256" key="9">
    <source>
        <dbReference type="PROSITE-ProRule" id="PRU00110"/>
    </source>
</evidence>
<dbReference type="PROSITE" id="PS50894">
    <property type="entry name" value="HPT"/>
    <property type="match status" value="2"/>
</dbReference>
<feature type="domain" description="CheW-like" evidence="14">
    <location>
        <begin position="1577"/>
        <end position="1711"/>
    </location>
</feature>
<dbReference type="InterPro" id="IPR003594">
    <property type="entry name" value="HATPase_dom"/>
</dbReference>